<feature type="compositionally biased region" description="Pro residues" evidence="1">
    <location>
        <begin position="147"/>
        <end position="158"/>
    </location>
</feature>
<keyword evidence="4" id="KW-1185">Reference proteome</keyword>
<evidence type="ECO:0000313" key="3">
    <source>
        <dbReference type="EMBL" id="MDT0342952.1"/>
    </source>
</evidence>
<dbReference type="Gene3D" id="3.40.50.720">
    <property type="entry name" value="NAD(P)-binding Rossmann-like Domain"/>
    <property type="match status" value="1"/>
</dbReference>
<name>A0ABU2MMW5_9ACTN</name>
<dbReference type="RefSeq" id="WP_311704185.1">
    <property type="nucleotide sequence ID" value="NZ_JAVREL010000004.1"/>
</dbReference>
<evidence type="ECO:0000259" key="2">
    <source>
        <dbReference type="Pfam" id="PF01370"/>
    </source>
</evidence>
<dbReference type="EMBL" id="JAVREL010000004">
    <property type="protein sequence ID" value="MDT0342952.1"/>
    <property type="molecule type" value="Genomic_DNA"/>
</dbReference>
<feature type="domain" description="NAD-dependent epimerase/dehydratase" evidence="2">
    <location>
        <begin position="2"/>
        <end position="93"/>
    </location>
</feature>
<proteinExistence type="predicted"/>
<dbReference type="Pfam" id="PF01370">
    <property type="entry name" value="Epimerase"/>
    <property type="match status" value="1"/>
</dbReference>
<protein>
    <submittedName>
        <fullName evidence="3">NAD-dependent epimerase/dehydratase family protein</fullName>
    </submittedName>
</protein>
<dbReference type="Proteomes" id="UP001183246">
    <property type="component" value="Unassembled WGS sequence"/>
</dbReference>
<gene>
    <name evidence="3" type="ORF">RM590_10025</name>
</gene>
<sequence>MIRVDACDAAGLRRAMAETAPDAVIHQLTDLGHADGAANNRLRHEGTRHLVDAARAAGVARIVAASISWAYAPGDGPADETVPLDTGAAHPRSRVVDGVRALEETAAELGTAVLLRWPAIRRRVSWGASRRTTRSARSSTSTTRRAPPSPPWTGRPAR</sequence>
<dbReference type="InterPro" id="IPR001509">
    <property type="entry name" value="Epimerase_deHydtase"/>
</dbReference>
<feature type="region of interest" description="Disordered" evidence="1">
    <location>
        <begin position="126"/>
        <end position="158"/>
    </location>
</feature>
<comment type="caution">
    <text evidence="3">The sequence shown here is derived from an EMBL/GenBank/DDBJ whole genome shotgun (WGS) entry which is preliminary data.</text>
</comment>
<feature type="compositionally biased region" description="Low complexity" evidence="1">
    <location>
        <begin position="135"/>
        <end position="146"/>
    </location>
</feature>
<evidence type="ECO:0000256" key="1">
    <source>
        <dbReference type="SAM" id="MobiDB-lite"/>
    </source>
</evidence>
<reference evidence="4" key="1">
    <citation type="submission" date="2023-07" db="EMBL/GenBank/DDBJ databases">
        <title>30 novel species of actinomycetes from the DSMZ collection.</title>
        <authorList>
            <person name="Nouioui I."/>
        </authorList>
    </citation>
    <scope>NUCLEOTIDE SEQUENCE [LARGE SCALE GENOMIC DNA]</scope>
    <source>
        <strain evidence="4">DSM 44938</strain>
    </source>
</reference>
<accession>A0ABU2MMW5</accession>
<dbReference type="InterPro" id="IPR036291">
    <property type="entry name" value="NAD(P)-bd_dom_sf"/>
</dbReference>
<organism evidence="3 4">
    <name type="scientific">Streptomyces litchfieldiae</name>
    <dbReference type="NCBI Taxonomy" id="3075543"/>
    <lineage>
        <taxon>Bacteria</taxon>
        <taxon>Bacillati</taxon>
        <taxon>Actinomycetota</taxon>
        <taxon>Actinomycetes</taxon>
        <taxon>Kitasatosporales</taxon>
        <taxon>Streptomycetaceae</taxon>
        <taxon>Streptomyces</taxon>
    </lineage>
</organism>
<evidence type="ECO:0000313" key="4">
    <source>
        <dbReference type="Proteomes" id="UP001183246"/>
    </source>
</evidence>
<dbReference type="SUPFAM" id="SSF51735">
    <property type="entry name" value="NAD(P)-binding Rossmann-fold domains"/>
    <property type="match status" value="1"/>
</dbReference>